<dbReference type="EMBL" id="KE356560">
    <property type="protein sequence ID" value="ERG90807.1"/>
    <property type="molecule type" value="Genomic_DNA"/>
</dbReference>
<dbReference type="AlphaFoldDB" id="U1PB80"/>
<dbReference type="Pfam" id="PF04027">
    <property type="entry name" value="DUF371"/>
    <property type="match status" value="1"/>
</dbReference>
<evidence type="ECO:0000313" key="2">
    <source>
        <dbReference type="Proteomes" id="UP000030649"/>
    </source>
</evidence>
<dbReference type="Gene3D" id="2.60.120.630">
    <property type="entry name" value="mth639 domain like"/>
    <property type="match status" value="1"/>
</dbReference>
<dbReference type="InterPro" id="IPR023131">
    <property type="entry name" value="Mth639-like_dom_sf"/>
</dbReference>
<dbReference type="PANTHER" id="PTHR40696">
    <property type="entry name" value="DUF371 FAMILY PROTEIN"/>
    <property type="match status" value="1"/>
</dbReference>
<accession>U1PB80</accession>
<sequence length="162" mass="17324">MSSESENEDHAGGTRELSEIIHARGHTNVSASHTTTLEVTSDDWLTPAGDCILAVDADRVPADFDTEFIQACQHPDAKITATITVESETAGTYTERITGSGSPQLSFENDRSHVARTSTYTDDRTVLINSDIAAADIDRDMVDALSAGADLTLQLSVVVQAE</sequence>
<gene>
    <name evidence="1" type="ORF">J07HQW1_00835</name>
</gene>
<proteinExistence type="predicted"/>
<dbReference type="InterPro" id="IPR007171">
    <property type="entry name" value="DUF371"/>
</dbReference>
<dbReference type="HOGENOM" id="CLU_135994_0_0_2"/>
<organism evidence="1 2">
    <name type="scientific">Haloquadratum walsbyi J07HQW1</name>
    <dbReference type="NCBI Taxonomy" id="1238424"/>
    <lineage>
        <taxon>Archaea</taxon>
        <taxon>Methanobacteriati</taxon>
        <taxon>Methanobacteriota</taxon>
        <taxon>Stenosarchaea group</taxon>
        <taxon>Halobacteria</taxon>
        <taxon>Halobacteriales</taxon>
        <taxon>Haloferacaceae</taxon>
        <taxon>Haloquadratum</taxon>
    </lineage>
</organism>
<dbReference type="STRING" id="1238424.J07HQW1_00835"/>
<reference evidence="1 2" key="1">
    <citation type="journal article" date="2013" name="PLoS ONE">
        <title>Assembly-driven community genomics of a hypersaline microbial ecosystem.</title>
        <authorList>
            <person name="Podell S."/>
            <person name="Ugalde J.A."/>
            <person name="Narasingarao P."/>
            <person name="Banfield J.F."/>
            <person name="Heidelberg K.B."/>
            <person name="Allen E.E."/>
        </authorList>
    </citation>
    <scope>NUCLEOTIDE SEQUENCE [LARGE SCALE GENOMIC DNA]</scope>
    <source>
        <strain evidence="2">J07HQW1</strain>
    </source>
</reference>
<evidence type="ECO:0000313" key="1">
    <source>
        <dbReference type="EMBL" id="ERG90807.1"/>
    </source>
</evidence>
<name>U1PB80_9EURY</name>
<dbReference type="Proteomes" id="UP000030649">
    <property type="component" value="Unassembled WGS sequence"/>
</dbReference>
<dbReference type="PANTHER" id="PTHR40696:SF1">
    <property type="entry name" value="DUF371 DOMAIN-CONTAINING PROTEIN"/>
    <property type="match status" value="1"/>
</dbReference>
<protein>
    <submittedName>
        <fullName evidence="1">Uncharacterized protein conserved in archaea</fullName>
    </submittedName>
</protein>